<dbReference type="AlphaFoldDB" id="H3NQK7"/>
<proteinExistence type="predicted"/>
<evidence type="ECO:0000313" key="2">
    <source>
        <dbReference type="Proteomes" id="UP000004191"/>
    </source>
</evidence>
<protein>
    <recommendedName>
        <fullName evidence="3">DNA alkylation repair enzyme</fullName>
    </recommendedName>
</protein>
<keyword evidence="2" id="KW-1185">Reference proteome</keyword>
<evidence type="ECO:0008006" key="3">
    <source>
        <dbReference type="Google" id="ProtNLM"/>
    </source>
</evidence>
<dbReference type="RefSeq" id="WP_005399133.1">
    <property type="nucleotide sequence ID" value="NZ_JH601088.1"/>
</dbReference>
<dbReference type="Proteomes" id="UP000004191">
    <property type="component" value="Unassembled WGS sequence"/>
</dbReference>
<dbReference type="Gene3D" id="1.25.40.290">
    <property type="entry name" value="ARM repeat domains"/>
    <property type="match status" value="1"/>
</dbReference>
<dbReference type="Pfam" id="PF08713">
    <property type="entry name" value="DNA_alkylation"/>
    <property type="match status" value="1"/>
</dbReference>
<dbReference type="STRING" id="883114.HMPREF9709_01618"/>
<evidence type="ECO:0000313" key="1">
    <source>
        <dbReference type="EMBL" id="EHR32337.1"/>
    </source>
</evidence>
<gene>
    <name evidence="1" type="ORF">HMPREF9709_01618</name>
</gene>
<dbReference type="OrthoDB" id="9775346at2"/>
<dbReference type="InterPro" id="IPR016024">
    <property type="entry name" value="ARM-type_fold"/>
</dbReference>
<dbReference type="PATRIC" id="fig|883114.3.peg.1615"/>
<dbReference type="EMBL" id="AGEI01000029">
    <property type="protein sequence ID" value="EHR32337.1"/>
    <property type="molecule type" value="Genomic_DNA"/>
</dbReference>
<name>H3NQK7_9FIRM</name>
<dbReference type="InterPro" id="IPR014825">
    <property type="entry name" value="DNA_alkylation"/>
</dbReference>
<dbReference type="SUPFAM" id="SSF48371">
    <property type="entry name" value="ARM repeat"/>
    <property type="match status" value="1"/>
</dbReference>
<dbReference type="PANTHER" id="PTHR34070:SF1">
    <property type="entry name" value="DNA ALKYLATION REPAIR PROTEIN"/>
    <property type="match status" value="1"/>
</dbReference>
<dbReference type="HOGENOM" id="CLU_079880_1_1_9"/>
<organism evidence="1 2">
    <name type="scientific">Helcococcus kunzii ATCC 51366</name>
    <dbReference type="NCBI Taxonomy" id="883114"/>
    <lineage>
        <taxon>Bacteria</taxon>
        <taxon>Bacillati</taxon>
        <taxon>Bacillota</taxon>
        <taxon>Tissierellia</taxon>
        <taxon>Tissierellales</taxon>
        <taxon>Peptoniphilaceae</taxon>
        <taxon>Helcococcus</taxon>
    </lineage>
</organism>
<dbReference type="PANTHER" id="PTHR34070">
    <property type="entry name" value="ARMADILLO-TYPE FOLD"/>
    <property type="match status" value="1"/>
</dbReference>
<dbReference type="CDD" id="cd07064">
    <property type="entry name" value="AlkD_like_1"/>
    <property type="match status" value="1"/>
</dbReference>
<sequence length="219" mass="26334">MNAKEIIQIFYENGNEELAEPMAKYMRNRFEFLGIKSPKRKEISKEFIKEAKKTKRIDWGFVEKLWTLTEREFQYLACDYLRAMKKFLVEEDLEKLKDLVITKSWWDTVDSLDQTIGSINFPSDYIDEEMLKWSEDENFWLRRVAINHQRPRKDKTNTILLEKILKNNLNQTEFFINKAMGWALREYSKTDSKWVSDFILENKEGLSNLTIREASKYLD</sequence>
<accession>H3NQK7</accession>
<dbReference type="GeneID" id="96999560"/>
<comment type="caution">
    <text evidence="1">The sequence shown here is derived from an EMBL/GenBank/DDBJ whole genome shotgun (WGS) entry which is preliminary data.</text>
</comment>
<dbReference type="Gene3D" id="1.20.1660.10">
    <property type="entry name" value="Hypothetical protein (EF3068)"/>
    <property type="match status" value="1"/>
</dbReference>
<dbReference type="eggNOG" id="COG4912">
    <property type="taxonomic scope" value="Bacteria"/>
</dbReference>
<reference evidence="1 2" key="1">
    <citation type="submission" date="2012-01" db="EMBL/GenBank/DDBJ databases">
        <title>The Genome Sequence of Helcococcus kunzii ATCC 51366.</title>
        <authorList>
            <consortium name="The Broad Institute Genome Sequencing Platform"/>
            <person name="Earl A."/>
            <person name="Ward D."/>
            <person name="Feldgarden M."/>
            <person name="Gevers D."/>
            <person name="Huys G."/>
            <person name="Young S.K."/>
            <person name="Zeng Q."/>
            <person name="Gargeya S."/>
            <person name="Fitzgerald M."/>
            <person name="Haas B."/>
            <person name="Abouelleil A."/>
            <person name="Alvarado L."/>
            <person name="Arachchi H.M."/>
            <person name="Berlin A."/>
            <person name="Chapman S.B."/>
            <person name="Gearin G."/>
            <person name="Goldberg J."/>
            <person name="Griggs A."/>
            <person name="Gujja S."/>
            <person name="Hansen M."/>
            <person name="Heiman D."/>
            <person name="Howarth C."/>
            <person name="Larimer J."/>
            <person name="Lui A."/>
            <person name="MacDonald P.J.P."/>
            <person name="McCowen C."/>
            <person name="Montmayeur A."/>
            <person name="Murphy C."/>
            <person name="Neiman D."/>
            <person name="Pearson M."/>
            <person name="Priest M."/>
            <person name="Roberts A."/>
            <person name="Saif S."/>
            <person name="Shea T."/>
            <person name="Sisk P."/>
            <person name="Stolte C."/>
            <person name="Sykes S."/>
            <person name="Wortman J."/>
            <person name="Nusbaum C."/>
            <person name="Birren B."/>
        </authorList>
    </citation>
    <scope>NUCLEOTIDE SEQUENCE [LARGE SCALE GENOMIC DNA]</scope>
    <source>
        <strain evidence="1 2">ATCC 51366</strain>
    </source>
</reference>